<dbReference type="GO" id="GO:0004252">
    <property type="term" value="F:serine-type endopeptidase activity"/>
    <property type="evidence" value="ECO:0007669"/>
    <property type="project" value="InterPro"/>
</dbReference>
<feature type="transmembrane region" description="Helical" evidence="7">
    <location>
        <begin position="18"/>
        <end position="38"/>
    </location>
</feature>
<evidence type="ECO:0000256" key="6">
    <source>
        <dbReference type="PIRSR" id="PIRSR600223-1"/>
    </source>
</evidence>
<reference evidence="9 10" key="1">
    <citation type="journal article" date="2016" name="Nat. Commun.">
        <title>Thousands of microbial genomes shed light on interconnected biogeochemical processes in an aquifer system.</title>
        <authorList>
            <person name="Anantharaman K."/>
            <person name="Brown C.T."/>
            <person name="Hug L.A."/>
            <person name="Sharon I."/>
            <person name="Castelle C.J."/>
            <person name="Probst A.J."/>
            <person name="Thomas B.C."/>
            <person name="Singh A."/>
            <person name="Wilkins M.J."/>
            <person name="Karaoz U."/>
            <person name="Brodie E.L."/>
            <person name="Williams K.H."/>
            <person name="Hubbard S.S."/>
            <person name="Banfield J.F."/>
        </authorList>
    </citation>
    <scope>NUCLEOTIDE SEQUENCE [LARGE SCALE GENOMIC DNA]</scope>
</reference>
<name>A0A1G2QI03_9BACT</name>
<feature type="active site" evidence="6">
    <location>
        <position position="86"/>
    </location>
</feature>
<evidence type="ECO:0000256" key="1">
    <source>
        <dbReference type="ARBA" id="ARBA00000677"/>
    </source>
</evidence>
<dbReference type="InterPro" id="IPR019756">
    <property type="entry name" value="Pept_S26A_signal_pept_1_Ser-AS"/>
</dbReference>
<comment type="subcellular location">
    <subcellularLocation>
        <location evidence="7">Membrane</location>
        <topology evidence="7">Single-pass type II membrane protein</topology>
    </subcellularLocation>
</comment>
<evidence type="ECO:0000256" key="5">
    <source>
        <dbReference type="ARBA" id="ARBA00022801"/>
    </source>
</evidence>
<dbReference type="EMBL" id="MHTL01000017">
    <property type="protein sequence ID" value="OHA60205.1"/>
    <property type="molecule type" value="Genomic_DNA"/>
</dbReference>
<dbReference type="InterPro" id="IPR000223">
    <property type="entry name" value="Pept_S26A_signal_pept_1"/>
</dbReference>
<dbReference type="PROSITE" id="PS00501">
    <property type="entry name" value="SPASE_I_1"/>
    <property type="match status" value="1"/>
</dbReference>
<dbReference type="InterPro" id="IPR019533">
    <property type="entry name" value="Peptidase_S26"/>
</dbReference>
<evidence type="ECO:0000256" key="2">
    <source>
        <dbReference type="ARBA" id="ARBA00009370"/>
    </source>
</evidence>
<comment type="similarity">
    <text evidence="2 7">Belongs to the peptidase S26 family.</text>
</comment>
<dbReference type="PRINTS" id="PR00727">
    <property type="entry name" value="LEADERPTASE"/>
</dbReference>
<organism evidence="9 10">
    <name type="scientific">Candidatus Vogelbacteria bacterium RIFOXYD1_FULL_51_18</name>
    <dbReference type="NCBI Taxonomy" id="1802440"/>
    <lineage>
        <taxon>Bacteria</taxon>
        <taxon>Candidatus Vogeliibacteriota</taxon>
    </lineage>
</organism>
<accession>A0A1G2QI03</accession>
<evidence type="ECO:0000313" key="10">
    <source>
        <dbReference type="Proteomes" id="UP000177090"/>
    </source>
</evidence>
<dbReference type="Pfam" id="PF10502">
    <property type="entry name" value="Peptidase_S26"/>
    <property type="match status" value="1"/>
</dbReference>
<dbReference type="NCBIfam" id="TIGR02227">
    <property type="entry name" value="sigpep_I_bact"/>
    <property type="match status" value="1"/>
</dbReference>
<protein>
    <recommendedName>
        <fullName evidence="3 7">Signal peptidase I</fullName>
        <ecNumber evidence="3 7">3.4.21.89</ecNumber>
    </recommendedName>
</protein>
<evidence type="ECO:0000313" key="9">
    <source>
        <dbReference type="EMBL" id="OHA60205.1"/>
    </source>
</evidence>
<sequence>MDEKKQGYFEIIKETGRFILITLLVVVPFRFFIAQPFIVSGDSMVPTFHDGEYLIVDELSYSLRDPLRGEVVIFRYPNDRSKYFIKRIIGLSGETVLVENGVLKIVSSAGTSTVREPYIRSQELMDMSVRLGSNEYFVMGDNRNESSDSRYWGPVPRKELIGRAFARLLPIAQADVLPGNFSPALTSN</sequence>
<gene>
    <name evidence="9" type="ORF">A2569_01420</name>
</gene>
<keyword evidence="7" id="KW-1133">Transmembrane helix</keyword>
<dbReference type="PROSITE" id="PS00761">
    <property type="entry name" value="SPASE_I_3"/>
    <property type="match status" value="1"/>
</dbReference>
<dbReference type="InterPro" id="IPR019758">
    <property type="entry name" value="Pept_S26A_signal_pept_1_CS"/>
</dbReference>
<feature type="domain" description="Peptidase S26" evidence="8">
    <location>
        <begin position="13"/>
        <end position="168"/>
    </location>
</feature>
<dbReference type="Gene3D" id="2.10.109.10">
    <property type="entry name" value="Umud Fragment, subunit A"/>
    <property type="match status" value="1"/>
</dbReference>
<comment type="caution">
    <text evidence="9">The sequence shown here is derived from an EMBL/GenBank/DDBJ whole genome shotgun (WGS) entry which is preliminary data.</text>
</comment>
<proteinExistence type="inferred from homology"/>
<evidence type="ECO:0000256" key="7">
    <source>
        <dbReference type="RuleBase" id="RU362042"/>
    </source>
</evidence>
<keyword evidence="5 7" id="KW-0378">Hydrolase</keyword>
<dbReference type="EC" id="3.4.21.89" evidence="3 7"/>
<keyword evidence="7" id="KW-0472">Membrane</keyword>
<feature type="active site" evidence="6">
    <location>
        <position position="43"/>
    </location>
</feature>
<dbReference type="PANTHER" id="PTHR43390">
    <property type="entry name" value="SIGNAL PEPTIDASE I"/>
    <property type="match status" value="1"/>
</dbReference>
<dbReference type="AlphaFoldDB" id="A0A1G2QI03"/>
<keyword evidence="7" id="KW-0812">Transmembrane</keyword>
<dbReference type="PANTHER" id="PTHR43390:SF1">
    <property type="entry name" value="CHLOROPLAST PROCESSING PEPTIDASE"/>
    <property type="match status" value="1"/>
</dbReference>
<evidence type="ECO:0000256" key="4">
    <source>
        <dbReference type="ARBA" id="ARBA00022670"/>
    </source>
</evidence>
<keyword evidence="4 7" id="KW-0645">Protease</keyword>
<dbReference type="STRING" id="1802440.A2569_01420"/>
<dbReference type="GO" id="GO:0009003">
    <property type="term" value="F:signal peptidase activity"/>
    <property type="evidence" value="ECO:0007669"/>
    <property type="project" value="UniProtKB-EC"/>
</dbReference>
<dbReference type="GO" id="GO:0016020">
    <property type="term" value="C:membrane"/>
    <property type="evidence" value="ECO:0007669"/>
    <property type="project" value="UniProtKB-SubCell"/>
</dbReference>
<dbReference type="InterPro" id="IPR036286">
    <property type="entry name" value="LexA/Signal_pep-like_sf"/>
</dbReference>
<comment type="catalytic activity">
    <reaction evidence="1 7">
        <text>Cleavage of hydrophobic, N-terminal signal or leader sequences from secreted and periplasmic proteins.</text>
        <dbReference type="EC" id="3.4.21.89"/>
    </reaction>
</comment>
<evidence type="ECO:0000259" key="8">
    <source>
        <dbReference type="Pfam" id="PF10502"/>
    </source>
</evidence>
<dbReference type="Proteomes" id="UP000177090">
    <property type="component" value="Unassembled WGS sequence"/>
</dbReference>
<dbReference type="CDD" id="cd06530">
    <property type="entry name" value="S26_SPase_I"/>
    <property type="match status" value="1"/>
</dbReference>
<dbReference type="GO" id="GO:0006465">
    <property type="term" value="P:signal peptide processing"/>
    <property type="evidence" value="ECO:0007669"/>
    <property type="project" value="InterPro"/>
</dbReference>
<evidence type="ECO:0000256" key="3">
    <source>
        <dbReference type="ARBA" id="ARBA00013208"/>
    </source>
</evidence>
<dbReference type="SUPFAM" id="SSF51306">
    <property type="entry name" value="LexA/Signal peptidase"/>
    <property type="match status" value="1"/>
</dbReference>